<dbReference type="InterPro" id="IPR004087">
    <property type="entry name" value="KH_dom"/>
</dbReference>
<dbReference type="GO" id="GO:0005634">
    <property type="term" value="C:nucleus"/>
    <property type="evidence" value="ECO:0007669"/>
    <property type="project" value="TreeGrafter"/>
</dbReference>
<proteinExistence type="predicted"/>
<sequence>MDVLRPTIVRIGPRCYRKNHIDGADASSSDDYRTGFVEDDMYEDEACDACSYVQETGDGFRVTLDVPSSLFRYIIGKKGETRRRIEEETRTRVRIPKQGEEGLVVVSGTDRGGVLSAKTRISLLIDSARTKQPFTHFLSIPVNTPDILDAFATFQKAVLETCKGDRGVDGSIFQTPRKLHLTLGTLVLLTETDVTQATQLLEDCHAELTQQYLQEAPLVASLCGLEYMNDDPAEVDVLYGKVQLLDNTDRLQSLADALVARFTASGLMTQQYDHVKLHVTLINSLFRKDPSDTAAPTGHQREPRRDRESFNATNILKTFTEYDFGIVPVDTVHLSQRYSTGDDGYYVSTARIQL</sequence>
<dbReference type="InterPro" id="IPR036612">
    <property type="entry name" value="KH_dom_type_1_sf"/>
</dbReference>
<dbReference type="Proteomes" id="UP001209878">
    <property type="component" value="Unassembled WGS sequence"/>
</dbReference>
<dbReference type="PROSITE" id="PS50084">
    <property type="entry name" value="KH_TYPE_1"/>
    <property type="match status" value="1"/>
</dbReference>
<dbReference type="InterPro" id="IPR019510">
    <property type="entry name" value="AKAP7-like_phosphoesterase"/>
</dbReference>
<organism evidence="3 4">
    <name type="scientific">Ridgeia piscesae</name>
    <name type="common">Tubeworm</name>
    <dbReference type="NCBI Taxonomy" id="27915"/>
    <lineage>
        <taxon>Eukaryota</taxon>
        <taxon>Metazoa</taxon>
        <taxon>Spiralia</taxon>
        <taxon>Lophotrochozoa</taxon>
        <taxon>Annelida</taxon>
        <taxon>Polychaeta</taxon>
        <taxon>Sedentaria</taxon>
        <taxon>Canalipalpata</taxon>
        <taxon>Sabellida</taxon>
        <taxon>Siboglinidae</taxon>
        <taxon>Ridgeia</taxon>
    </lineage>
</organism>
<name>A0AAD9NZA3_RIDPI</name>
<dbReference type="GO" id="GO:0006307">
    <property type="term" value="P:DNA alkylation repair"/>
    <property type="evidence" value="ECO:0007669"/>
    <property type="project" value="InterPro"/>
</dbReference>
<dbReference type="SMART" id="SM00322">
    <property type="entry name" value="KH"/>
    <property type="match status" value="1"/>
</dbReference>
<protein>
    <recommendedName>
        <fullName evidence="2">K Homology domain-containing protein</fullName>
    </recommendedName>
</protein>
<gene>
    <name evidence="3" type="ORF">NP493_243g03027</name>
</gene>
<dbReference type="GO" id="GO:0003723">
    <property type="term" value="F:RNA binding"/>
    <property type="evidence" value="ECO:0007669"/>
    <property type="project" value="UniProtKB-UniRule"/>
</dbReference>
<dbReference type="PANTHER" id="PTHR13360:SF1">
    <property type="entry name" value="ACTIVATING SIGNAL COINTEGRATOR 1 COMPLEX SUBUNIT 1"/>
    <property type="match status" value="1"/>
</dbReference>
<dbReference type="GO" id="GO:0006355">
    <property type="term" value="P:regulation of DNA-templated transcription"/>
    <property type="evidence" value="ECO:0007669"/>
    <property type="project" value="TreeGrafter"/>
</dbReference>
<dbReference type="InterPro" id="IPR047538">
    <property type="entry name" value="KH-I_ASCC1"/>
</dbReference>
<reference evidence="3" key="1">
    <citation type="journal article" date="2023" name="Mol. Biol. Evol.">
        <title>Third-Generation Sequencing Reveals the Adaptive Role of the Epigenome in Three Deep-Sea Polychaetes.</title>
        <authorList>
            <person name="Perez M."/>
            <person name="Aroh O."/>
            <person name="Sun Y."/>
            <person name="Lan Y."/>
            <person name="Juniper S.K."/>
            <person name="Young C.R."/>
            <person name="Angers B."/>
            <person name="Qian P.Y."/>
        </authorList>
    </citation>
    <scope>NUCLEOTIDE SEQUENCE</scope>
    <source>
        <strain evidence="3">R07B-5</strain>
    </source>
</reference>
<dbReference type="Gene3D" id="3.90.1140.10">
    <property type="entry name" value="Cyclic phosphodiesterase"/>
    <property type="match status" value="1"/>
</dbReference>
<accession>A0AAD9NZA3</accession>
<dbReference type="AlphaFoldDB" id="A0AAD9NZA3"/>
<dbReference type="InterPro" id="IPR004088">
    <property type="entry name" value="KH_dom_type_1"/>
</dbReference>
<dbReference type="Pfam" id="PF00013">
    <property type="entry name" value="KH_1"/>
    <property type="match status" value="1"/>
</dbReference>
<keyword evidence="1" id="KW-0694">RNA-binding</keyword>
<keyword evidence="4" id="KW-1185">Reference proteome</keyword>
<dbReference type="Pfam" id="PF10469">
    <property type="entry name" value="AKAP7_NLS"/>
    <property type="match status" value="1"/>
</dbReference>
<dbReference type="EMBL" id="JAODUO010000242">
    <property type="protein sequence ID" value="KAK2185202.1"/>
    <property type="molecule type" value="Genomic_DNA"/>
</dbReference>
<dbReference type="PIRSF" id="PIRSF027019">
    <property type="entry name" value="Euk_LigT"/>
    <property type="match status" value="1"/>
</dbReference>
<dbReference type="PANTHER" id="PTHR13360">
    <property type="entry name" value="ACTIVATING SIGNAL COINTEGRATOR 1 COMPLEX SUBUNIT 1"/>
    <property type="match status" value="1"/>
</dbReference>
<dbReference type="InterPro" id="IPR009097">
    <property type="entry name" value="Cyclic_Pdiesterase"/>
</dbReference>
<dbReference type="Gene3D" id="3.30.1370.10">
    <property type="entry name" value="K Homology domain, type 1"/>
    <property type="match status" value="1"/>
</dbReference>
<dbReference type="InterPro" id="IPR009210">
    <property type="entry name" value="ASCC1"/>
</dbReference>
<dbReference type="CDD" id="cd22419">
    <property type="entry name" value="KH-I_ASCC1"/>
    <property type="match status" value="1"/>
</dbReference>
<dbReference type="SUPFAM" id="SSF54791">
    <property type="entry name" value="Eukaryotic type KH-domain (KH-domain type I)"/>
    <property type="match status" value="1"/>
</dbReference>
<evidence type="ECO:0000313" key="3">
    <source>
        <dbReference type="EMBL" id="KAK2185202.1"/>
    </source>
</evidence>
<evidence type="ECO:0000313" key="4">
    <source>
        <dbReference type="Proteomes" id="UP001209878"/>
    </source>
</evidence>
<feature type="domain" description="K Homology" evidence="2">
    <location>
        <begin position="58"/>
        <end position="126"/>
    </location>
</feature>
<evidence type="ECO:0000259" key="2">
    <source>
        <dbReference type="SMART" id="SM00322"/>
    </source>
</evidence>
<dbReference type="SUPFAM" id="SSF55144">
    <property type="entry name" value="LigT-like"/>
    <property type="match status" value="1"/>
</dbReference>
<evidence type="ECO:0000256" key="1">
    <source>
        <dbReference type="PROSITE-ProRule" id="PRU00117"/>
    </source>
</evidence>
<comment type="caution">
    <text evidence="3">The sequence shown here is derived from an EMBL/GenBank/DDBJ whole genome shotgun (WGS) entry which is preliminary data.</text>
</comment>